<evidence type="ECO:0000313" key="2">
    <source>
        <dbReference type="EMBL" id="OBZ78932.1"/>
    </source>
</evidence>
<proteinExistence type="predicted"/>
<keyword evidence="1" id="KW-0175">Coiled coil</keyword>
<evidence type="ECO:0000256" key="1">
    <source>
        <dbReference type="SAM" id="Coils"/>
    </source>
</evidence>
<accession>A0A1C7MPY6</accession>
<evidence type="ECO:0000313" key="3">
    <source>
        <dbReference type="Proteomes" id="UP000092993"/>
    </source>
</evidence>
<gene>
    <name evidence="2" type="ORF">A0H81_00324</name>
</gene>
<keyword evidence="3" id="KW-1185">Reference proteome</keyword>
<comment type="caution">
    <text evidence="2">The sequence shown here is derived from an EMBL/GenBank/DDBJ whole genome shotgun (WGS) entry which is preliminary data.</text>
</comment>
<sequence>MGDSNNSLEESMQNLQETQENLFRAYAMLEAAFSNMTTVRSQVANQSASLASSTNSDMGPAHDAILLSGMDPSNLPLTFRAVGNEPFNTRAEATAGSPPSSHAVLSL</sequence>
<organism evidence="2 3">
    <name type="scientific">Grifola frondosa</name>
    <name type="common">Maitake</name>
    <name type="synonym">Polyporus frondosus</name>
    <dbReference type="NCBI Taxonomy" id="5627"/>
    <lineage>
        <taxon>Eukaryota</taxon>
        <taxon>Fungi</taxon>
        <taxon>Dikarya</taxon>
        <taxon>Basidiomycota</taxon>
        <taxon>Agaricomycotina</taxon>
        <taxon>Agaricomycetes</taxon>
        <taxon>Polyporales</taxon>
        <taxon>Grifolaceae</taxon>
        <taxon>Grifola</taxon>
    </lineage>
</organism>
<dbReference type="Proteomes" id="UP000092993">
    <property type="component" value="Unassembled WGS sequence"/>
</dbReference>
<feature type="coiled-coil region" evidence="1">
    <location>
        <begin position="1"/>
        <end position="32"/>
    </location>
</feature>
<dbReference type="AlphaFoldDB" id="A0A1C7MPY6"/>
<name>A0A1C7MPY6_GRIFR</name>
<dbReference type="EMBL" id="LUGG01000001">
    <property type="protein sequence ID" value="OBZ78932.1"/>
    <property type="molecule type" value="Genomic_DNA"/>
</dbReference>
<protein>
    <submittedName>
        <fullName evidence="2">Uncharacterized protein</fullName>
    </submittedName>
</protein>
<reference evidence="2 3" key="1">
    <citation type="submission" date="2016-03" db="EMBL/GenBank/DDBJ databases">
        <title>Whole genome sequencing of Grifola frondosa 9006-11.</title>
        <authorList>
            <person name="Min B."/>
            <person name="Park H."/>
            <person name="Kim J.-G."/>
            <person name="Cho H."/>
            <person name="Oh Y.-L."/>
            <person name="Kong W.-S."/>
            <person name="Choi I.-G."/>
        </authorList>
    </citation>
    <scope>NUCLEOTIDE SEQUENCE [LARGE SCALE GENOMIC DNA]</scope>
    <source>
        <strain evidence="2 3">9006-11</strain>
    </source>
</reference>